<dbReference type="Proteomes" id="UP000054783">
    <property type="component" value="Unassembled WGS sequence"/>
</dbReference>
<dbReference type="InterPro" id="IPR002347">
    <property type="entry name" value="SDR_fam"/>
</dbReference>
<dbReference type="AlphaFoldDB" id="A0A0V0ZI42"/>
<dbReference type="EMBL" id="JYDQ01000178">
    <property type="protein sequence ID" value="KRY11948.1"/>
    <property type="molecule type" value="Genomic_DNA"/>
</dbReference>
<dbReference type="PRINTS" id="PR00081">
    <property type="entry name" value="GDHRDH"/>
</dbReference>
<dbReference type="SUPFAM" id="SSF51735">
    <property type="entry name" value="NAD(P)-binding Rossmann-fold domains"/>
    <property type="match status" value="1"/>
</dbReference>
<name>A0A0V0ZI42_9BILA</name>
<protein>
    <submittedName>
        <fullName evidence="1">Putative oxidoreductase-like protein</fullName>
    </submittedName>
</protein>
<dbReference type="CDD" id="cd05233">
    <property type="entry name" value="SDR_c"/>
    <property type="match status" value="1"/>
</dbReference>
<organism evidence="1 2">
    <name type="scientific">Trichinella patagoniensis</name>
    <dbReference type="NCBI Taxonomy" id="990121"/>
    <lineage>
        <taxon>Eukaryota</taxon>
        <taxon>Metazoa</taxon>
        <taxon>Ecdysozoa</taxon>
        <taxon>Nematoda</taxon>
        <taxon>Enoplea</taxon>
        <taxon>Dorylaimia</taxon>
        <taxon>Trichinellida</taxon>
        <taxon>Trichinellidae</taxon>
        <taxon>Trichinella</taxon>
    </lineage>
</organism>
<dbReference type="PANTHER" id="PTHR42820:SF1">
    <property type="entry name" value="SHORT-CHAIN DEHYDROGENASE_REDUCTASE FAMILY PROTEIN"/>
    <property type="match status" value="1"/>
</dbReference>
<dbReference type="STRING" id="990121.A0A0V0ZI42"/>
<dbReference type="Pfam" id="PF00106">
    <property type="entry name" value="adh_short"/>
    <property type="match status" value="1"/>
</dbReference>
<dbReference type="Gene3D" id="3.40.50.720">
    <property type="entry name" value="NAD(P)-binding Rossmann-like Domain"/>
    <property type="match status" value="1"/>
</dbReference>
<gene>
    <name evidence="1" type="ORF">T12_16404</name>
</gene>
<keyword evidence="2" id="KW-1185">Reference proteome</keyword>
<proteinExistence type="predicted"/>
<evidence type="ECO:0000313" key="2">
    <source>
        <dbReference type="Proteomes" id="UP000054783"/>
    </source>
</evidence>
<evidence type="ECO:0000313" key="1">
    <source>
        <dbReference type="EMBL" id="KRY11948.1"/>
    </source>
</evidence>
<sequence>MTNKLCYQLADYGSLLIFKTDMSIAENLAYQFAHGLLDFDRDIKGTGGSGKNRSKLEQFEHKRLNIESDTRRIINQILQGISKQHVEHRPRRLHMNSNIVLALKLAAISHRIERNRFSGKTMLITGGARGIGREVALRAAKEGAKVAIADWLVNEGEQICAQIRESGGQAIFILADVSSTKYCNRMVDAILKAYRTLDYAVNGATVLDAVYSGIPYDVNMQRDFLGHQIHNCTDIYWKNVIAVNVNGLFKSMRAELNQMLLNQQHTQPAIVNIGSVTTNLLFSPAYIASQYALIGLTKSAMLDYADYGIRIYALNVEHYESIIARLYQFPETVTSSRSTCSSIDYAEIVLHLLSDNAHSLPSGVYAADENCTLIL</sequence>
<reference evidence="1 2" key="1">
    <citation type="submission" date="2015-01" db="EMBL/GenBank/DDBJ databases">
        <title>Evolution of Trichinella species and genotypes.</title>
        <authorList>
            <person name="Korhonen P.K."/>
            <person name="Edoardo P."/>
            <person name="Giuseppe L.R."/>
            <person name="Gasser R.B."/>
        </authorList>
    </citation>
    <scope>NUCLEOTIDE SEQUENCE [LARGE SCALE GENOMIC DNA]</scope>
    <source>
        <strain evidence="1">ISS2496</strain>
    </source>
</reference>
<comment type="caution">
    <text evidence="1">The sequence shown here is derived from an EMBL/GenBank/DDBJ whole genome shotgun (WGS) entry which is preliminary data.</text>
</comment>
<accession>A0A0V0ZI42</accession>
<dbReference type="PANTHER" id="PTHR42820">
    <property type="entry name" value="SHORT-CHAIN DEHYDROGENASE REDUCTASE"/>
    <property type="match status" value="1"/>
</dbReference>
<dbReference type="InterPro" id="IPR036291">
    <property type="entry name" value="NAD(P)-bd_dom_sf"/>
</dbReference>
<dbReference type="OrthoDB" id="5913508at2759"/>